<feature type="compositionally biased region" description="Basic and acidic residues" evidence="1">
    <location>
        <begin position="130"/>
        <end position="164"/>
    </location>
</feature>
<gene>
    <name evidence="2" type="ORF">E5676_scaffold669G00040</name>
</gene>
<sequence>MNHCCLVKKFPDSKIVRKVLRSLPRKFDMKVSVIVEAHDINTLKLDGLFGSLLTFAMAISDRENKKVKKITFKSIYEEETTTNQSDNEANMNESIALLTEQFSKVVRKFKNMNTTGSNAQNLNHYRRKDCKNTTRRYNEASNRRDGDYEKKQEREGRSFRCREDGEVDEDTDDSEEDNGMNAFNVRVTETDSDDESESSEENYDNELIFEELKVLWKEDTEARAIQKERIQDLMEENERLMSFISSLKLKLKEVQNEHD</sequence>
<accession>A0A5D3E2X5</accession>
<feature type="compositionally biased region" description="Polar residues" evidence="1">
    <location>
        <begin position="113"/>
        <end position="123"/>
    </location>
</feature>
<proteinExistence type="predicted"/>
<dbReference type="AlphaFoldDB" id="A0A5D3E2X5"/>
<feature type="compositionally biased region" description="Acidic residues" evidence="1">
    <location>
        <begin position="165"/>
        <end position="178"/>
    </location>
</feature>
<protein>
    <submittedName>
        <fullName evidence="2">Gag-pol polyprotein</fullName>
    </submittedName>
</protein>
<evidence type="ECO:0000313" key="3">
    <source>
        <dbReference type="Proteomes" id="UP000321947"/>
    </source>
</evidence>
<feature type="compositionally biased region" description="Acidic residues" evidence="1">
    <location>
        <begin position="190"/>
        <end position="203"/>
    </location>
</feature>
<reference evidence="2 3" key="1">
    <citation type="submission" date="2019-08" db="EMBL/GenBank/DDBJ databases">
        <title>Draft genome sequences of two oriental melons (Cucumis melo L. var makuwa).</title>
        <authorList>
            <person name="Kwon S.-Y."/>
        </authorList>
    </citation>
    <scope>NUCLEOTIDE SEQUENCE [LARGE SCALE GENOMIC DNA]</scope>
    <source>
        <strain evidence="3">cv. Chang Bougi</strain>
        <tissue evidence="2">Leaf</tissue>
    </source>
</reference>
<comment type="caution">
    <text evidence="2">The sequence shown here is derived from an EMBL/GenBank/DDBJ whole genome shotgun (WGS) entry which is preliminary data.</text>
</comment>
<evidence type="ECO:0000313" key="2">
    <source>
        <dbReference type="EMBL" id="TYK29655.1"/>
    </source>
</evidence>
<evidence type="ECO:0000256" key="1">
    <source>
        <dbReference type="SAM" id="MobiDB-lite"/>
    </source>
</evidence>
<organism evidence="2 3">
    <name type="scientific">Cucumis melo var. makuwa</name>
    <name type="common">Oriental melon</name>
    <dbReference type="NCBI Taxonomy" id="1194695"/>
    <lineage>
        <taxon>Eukaryota</taxon>
        <taxon>Viridiplantae</taxon>
        <taxon>Streptophyta</taxon>
        <taxon>Embryophyta</taxon>
        <taxon>Tracheophyta</taxon>
        <taxon>Spermatophyta</taxon>
        <taxon>Magnoliopsida</taxon>
        <taxon>eudicotyledons</taxon>
        <taxon>Gunneridae</taxon>
        <taxon>Pentapetalae</taxon>
        <taxon>rosids</taxon>
        <taxon>fabids</taxon>
        <taxon>Cucurbitales</taxon>
        <taxon>Cucurbitaceae</taxon>
        <taxon>Benincaseae</taxon>
        <taxon>Cucumis</taxon>
    </lineage>
</organism>
<dbReference type="Proteomes" id="UP000321947">
    <property type="component" value="Unassembled WGS sequence"/>
</dbReference>
<feature type="region of interest" description="Disordered" evidence="1">
    <location>
        <begin position="113"/>
        <end position="203"/>
    </location>
</feature>
<dbReference type="EMBL" id="SSTD01001563">
    <property type="protein sequence ID" value="TYK29655.1"/>
    <property type="molecule type" value="Genomic_DNA"/>
</dbReference>
<name>A0A5D3E2X5_CUCMM</name>